<reference evidence="3" key="1">
    <citation type="submission" date="2018-09" db="EMBL/GenBank/DDBJ databases">
        <authorList>
            <person name="Zhu H."/>
        </authorList>
    </citation>
    <scope>NUCLEOTIDE SEQUENCE [LARGE SCALE GENOMIC DNA]</scope>
    <source>
        <strain evidence="3">K1S02-23</strain>
    </source>
</reference>
<evidence type="ECO:0000259" key="1">
    <source>
        <dbReference type="PROSITE" id="PS50035"/>
    </source>
</evidence>
<evidence type="ECO:0000313" key="3">
    <source>
        <dbReference type="Proteomes" id="UP000266327"/>
    </source>
</evidence>
<dbReference type="PROSITE" id="PS50035">
    <property type="entry name" value="PLD"/>
    <property type="match status" value="2"/>
</dbReference>
<feature type="domain" description="PLD phosphodiesterase" evidence="1">
    <location>
        <begin position="379"/>
        <end position="406"/>
    </location>
</feature>
<dbReference type="InterPro" id="IPR001736">
    <property type="entry name" value="PLipase_D/transphosphatidylase"/>
</dbReference>
<proteinExistence type="predicted"/>
<comment type="caution">
    <text evidence="2">The sequence shown here is derived from an EMBL/GenBank/DDBJ whole genome shotgun (WGS) entry which is preliminary data.</text>
</comment>
<feature type="domain" description="PLD phosphodiesterase" evidence="1">
    <location>
        <begin position="125"/>
        <end position="152"/>
    </location>
</feature>
<gene>
    <name evidence="2" type="ORF">D3878_12505</name>
</gene>
<dbReference type="GO" id="GO:0032049">
    <property type="term" value="P:cardiolipin biosynthetic process"/>
    <property type="evidence" value="ECO:0007669"/>
    <property type="project" value="UniProtKB-ARBA"/>
</dbReference>
<sequence length="471" mass="52386">MQLVAAEIARQEGKSGVHVLDTGTEALITRAWLVEQAQESIEVQYFIWSTDNIGILAAETLLRAAERGVKVRVIVDDLLINAPDKSLLALAHHPNIDIRIYNPKNSVGVTLARRAFNALTDFRGINQRMHDKTFIVDGKIAVAGGRNMAAEYYDYNHEFNFRDRDVLLLGSAVKTMQASFERFWESPLSARVEDLYNGLGLMQKNVSADSDEVQAIYRELGAYAQAPENFAPEVRQAITAAPAAFAEIARQIVWSRVEFISDMPGKNANTFSLDGGGLSTSALAEMAAQAQTRITIQSPYLVLSNEAIELFRGILARGVTVRINTNSLASTDNIQAFSGYRNQRKKLLKMGFEIFEYKPYPQVQQALMNRFEATKNKQLVFGLHAKTMVVDGARVYVGTYNFDPRSQNLNTEAGVIIHDESVARKVEAAIEVDMAPGNSWNAASDDPDRHVPLAKRSKVRLWQNLPIKPLL</sequence>
<dbReference type="GO" id="GO:0030572">
    <property type="term" value="F:phosphatidyltransferase activity"/>
    <property type="evidence" value="ECO:0007669"/>
    <property type="project" value="UniProtKB-ARBA"/>
</dbReference>
<dbReference type="Pfam" id="PF13091">
    <property type="entry name" value="PLDc_2"/>
    <property type="match status" value="2"/>
</dbReference>
<keyword evidence="3" id="KW-1185">Reference proteome</keyword>
<dbReference type="InterPro" id="IPR025202">
    <property type="entry name" value="PLD-like_dom"/>
</dbReference>
<dbReference type="OrthoDB" id="9814092at2"/>
<dbReference type="PANTHER" id="PTHR21248">
    <property type="entry name" value="CARDIOLIPIN SYNTHASE"/>
    <property type="match status" value="1"/>
</dbReference>
<dbReference type="Proteomes" id="UP000266327">
    <property type="component" value="Unassembled WGS sequence"/>
</dbReference>
<evidence type="ECO:0000313" key="2">
    <source>
        <dbReference type="EMBL" id="RJG04393.1"/>
    </source>
</evidence>
<dbReference type="CDD" id="cd09113">
    <property type="entry name" value="PLDc_ymdC_like_2"/>
    <property type="match status" value="1"/>
</dbReference>
<dbReference type="CDD" id="cd09111">
    <property type="entry name" value="PLDc_ymdC_like_1"/>
    <property type="match status" value="1"/>
</dbReference>
<dbReference type="SMART" id="SM00155">
    <property type="entry name" value="PLDc"/>
    <property type="match status" value="2"/>
</dbReference>
<dbReference type="Gene3D" id="3.30.870.10">
    <property type="entry name" value="Endonuclease Chain A"/>
    <property type="match status" value="2"/>
</dbReference>
<dbReference type="EMBL" id="QYUQ01000002">
    <property type="protein sequence ID" value="RJG04393.1"/>
    <property type="molecule type" value="Genomic_DNA"/>
</dbReference>
<dbReference type="SUPFAM" id="SSF56024">
    <property type="entry name" value="Phospholipase D/nuclease"/>
    <property type="match status" value="2"/>
</dbReference>
<name>A0A3A3G795_9BURK</name>
<organism evidence="2 3">
    <name type="scientific">Noviherbaspirillum sedimenti</name>
    <dbReference type="NCBI Taxonomy" id="2320865"/>
    <lineage>
        <taxon>Bacteria</taxon>
        <taxon>Pseudomonadati</taxon>
        <taxon>Pseudomonadota</taxon>
        <taxon>Betaproteobacteria</taxon>
        <taxon>Burkholderiales</taxon>
        <taxon>Oxalobacteraceae</taxon>
        <taxon>Noviherbaspirillum</taxon>
    </lineage>
</organism>
<accession>A0A3A3G795</accession>
<protein>
    <submittedName>
        <fullName evidence="2">Phospholipase D family protein</fullName>
    </submittedName>
</protein>
<dbReference type="AlphaFoldDB" id="A0A3A3G795"/>
<dbReference type="PANTHER" id="PTHR21248:SF12">
    <property type="entry name" value="CARDIOLIPIN SYNTHASE C"/>
    <property type="match status" value="1"/>
</dbReference>